<keyword evidence="3" id="KW-1185">Reference proteome</keyword>
<comment type="caution">
    <text evidence="2">The sequence shown here is derived from an EMBL/GenBank/DDBJ whole genome shotgun (WGS) entry which is preliminary data.</text>
</comment>
<dbReference type="Proteomes" id="UP001241758">
    <property type="component" value="Unassembled WGS sequence"/>
</dbReference>
<evidence type="ECO:0000256" key="1">
    <source>
        <dbReference type="SAM" id="MobiDB-lite"/>
    </source>
</evidence>
<gene>
    <name evidence="2" type="ORF">QLQ12_14530</name>
</gene>
<organism evidence="2 3">
    <name type="scientific">Actinoplanes sandaracinus</name>
    <dbReference type="NCBI Taxonomy" id="3045177"/>
    <lineage>
        <taxon>Bacteria</taxon>
        <taxon>Bacillati</taxon>
        <taxon>Actinomycetota</taxon>
        <taxon>Actinomycetes</taxon>
        <taxon>Micromonosporales</taxon>
        <taxon>Micromonosporaceae</taxon>
        <taxon>Actinoplanes</taxon>
    </lineage>
</organism>
<feature type="compositionally biased region" description="Low complexity" evidence="1">
    <location>
        <begin position="22"/>
        <end position="36"/>
    </location>
</feature>
<feature type="region of interest" description="Disordered" evidence="1">
    <location>
        <begin position="148"/>
        <end position="182"/>
    </location>
</feature>
<proteinExistence type="predicted"/>
<feature type="compositionally biased region" description="Low complexity" evidence="1">
    <location>
        <begin position="150"/>
        <end position="159"/>
    </location>
</feature>
<dbReference type="RefSeq" id="WP_282760194.1">
    <property type="nucleotide sequence ID" value="NZ_JASCTH010000008.1"/>
</dbReference>
<reference evidence="2 3" key="1">
    <citation type="submission" date="2023-05" db="EMBL/GenBank/DDBJ databases">
        <title>Actinoplanes sp. NEAU-A12 genome sequencing.</title>
        <authorList>
            <person name="Wang Z.-S."/>
        </authorList>
    </citation>
    <scope>NUCLEOTIDE SEQUENCE [LARGE SCALE GENOMIC DNA]</scope>
    <source>
        <strain evidence="2 3">NEAU-A12</strain>
    </source>
</reference>
<name>A0ABT6WJI4_9ACTN</name>
<protein>
    <submittedName>
        <fullName evidence="2">Uncharacterized protein</fullName>
    </submittedName>
</protein>
<feature type="compositionally biased region" description="Gly residues" evidence="1">
    <location>
        <begin position="51"/>
        <end position="63"/>
    </location>
</feature>
<feature type="region of interest" description="Disordered" evidence="1">
    <location>
        <begin position="1"/>
        <end position="63"/>
    </location>
</feature>
<feature type="compositionally biased region" description="Low complexity" evidence="1">
    <location>
        <begin position="1"/>
        <end position="15"/>
    </location>
</feature>
<accession>A0ABT6WJI4</accession>
<sequence length="182" mass="17017">MDGAARSTGSSATVGSVGGDGSAAADPPAGAVVEPVTGPPPPAPPLSGIRATGGGTGGTGGTGVPEPGPGSGSLVTVADSTGLVTVGLTDVFGGDGLGLGDLEGLVEAFGEGERAGRRWSVPSRCADSTIRRAALVVGVGVGVGVGTGSVFGSSESSSSPGRGNTALELTGPPARLTLTSPP</sequence>
<evidence type="ECO:0000313" key="2">
    <source>
        <dbReference type="EMBL" id="MDI6099815.1"/>
    </source>
</evidence>
<evidence type="ECO:0000313" key="3">
    <source>
        <dbReference type="Proteomes" id="UP001241758"/>
    </source>
</evidence>
<dbReference type="EMBL" id="JASCTH010000008">
    <property type="protein sequence ID" value="MDI6099815.1"/>
    <property type="molecule type" value="Genomic_DNA"/>
</dbReference>